<keyword evidence="13" id="KW-0862">Zinc</keyword>
<dbReference type="EC" id="2.1.1.63" evidence="3"/>
<comment type="catalytic activity">
    <reaction evidence="1">
        <text>a 4-O-methyl-thymidine in DNA + L-cysteinyl-[protein] = a thymidine in DNA + S-methyl-L-cysteinyl-[protein]</text>
        <dbReference type="Rhea" id="RHEA:53428"/>
        <dbReference type="Rhea" id="RHEA-COMP:10131"/>
        <dbReference type="Rhea" id="RHEA-COMP:10132"/>
        <dbReference type="Rhea" id="RHEA-COMP:13555"/>
        <dbReference type="Rhea" id="RHEA-COMP:13556"/>
        <dbReference type="ChEBI" id="CHEBI:29950"/>
        <dbReference type="ChEBI" id="CHEBI:82612"/>
        <dbReference type="ChEBI" id="CHEBI:137386"/>
        <dbReference type="ChEBI" id="CHEBI:137387"/>
        <dbReference type="EC" id="2.1.1.63"/>
    </reaction>
</comment>
<keyword evidence="7" id="KW-0805">Transcription regulation</keyword>
<dbReference type="PANTHER" id="PTHR10815">
    <property type="entry name" value="METHYLATED-DNA--PROTEIN-CYSTEINE METHYLTRANSFERASE"/>
    <property type="match status" value="1"/>
</dbReference>
<dbReference type="SMART" id="SM00342">
    <property type="entry name" value="HTH_ARAC"/>
    <property type="match status" value="1"/>
</dbReference>
<dbReference type="SUPFAM" id="SSF46689">
    <property type="entry name" value="Homeodomain-like"/>
    <property type="match status" value="1"/>
</dbReference>
<dbReference type="Pfam" id="PF01035">
    <property type="entry name" value="DNA_binding_1"/>
    <property type="match status" value="1"/>
</dbReference>
<comment type="caution">
    <text evidence="15">The sequence shown here is derived from an EMBL/GenBank/DDBJ whole genome shotgun (WGS) entry which is preliminary data.</text>
</comment>
<dbReference type="FunFam" id="1.10.10.10:FF:000214">
    <property type="entry name" value="Methylated-DNA--protein-cysteine methyltransferase"/>
    <property type="match status" value="1"/>
</dbReference>
<evidence type="ECO:0000256" key="8">
    <source>
        <dbReference type="ARBA" id="ARBA00023159"/>
    </source>
</evidence>
<feature type="binding site" evidence="13">
    <location>
        <position position="32"/>
    </location>
    <ligand>
        <name>Zn(2+)</name>
        <dbReference type="ChEBI" id="CHEBI:29105"/>
    </ligand>
</feature>
<dbReference type="NCBIfam" id="NF011964">
    <property type="entry name" value="PRK15435.1"/>
    <property type="match status" value="1"/>
</dbReference>
<gene>
    <name evidence="15" type="primary">ada</name>
    <name evidence="15" type="ORF">HYZ11_07265</name>
</gene>
<dbReference type="SUPFAM" id="SSF46767">
    <property type="entry name" value="Methylated DNA-protein cysteine methyltransferase, C-terminal domain"/>
    <property type="match status" value="1"/>
</dbReference>
<protein>
    <recommendedName>
        <fullName evidence="3">methylated-DNA--[protein]-cysteine S-methyltransferase</fullName>
        <ecNumber evidence="3">2.1.1.63</ecNumber>
    </recommendedName>
</protein>
<dbReference type="Gene3D" id="3.40.10.10">
    <property type="entry name" value="DNA Methylphosphotriester Repair Domain"/>
    <property type="match status" value="1"/>
</dbReference>
<feature type="domain" description="HTH araC/xylS-type" evidence="14">
    <location>
        <begin position="81"/>
        <end position="178"/>
    </location>
</feature>
<dbReference type="InterPro" id="IPR036631">
    <property type="entry name" value="MGMT_N_sf"/>
</dbReference>
<dbReference type="EMBL" id="JACPUR010000017">
    <property type="protein sequence ID" value="MBI3127387.1"/>
    <property type="molecule type" value="Genomic_DNA"/>
</dbReference>
<evidence type="ECO:0000256" key="5">
    <source>
        <dbReference type="ARBA" id="ARBA00022679"/>
    </source>
</evidence>
<dbReference type="Pfam" id="PF12833">
    <property type="entry name" value="HTH_18"/>
    <property type="match status" value="1"/>
</dbReference>
<dbReference type="GO" id="GO:0032259">
    <property type="term" value="P:methylation"/>
    <property type="evidence" value="ECO:0007669"/>
    <property type="project" value="UniProtKB-KW"/>
</dbReference>
<evidence type="ECO:0000256" key="13">
    <source>
        <dbReference type="PIRSR" id="PIRSR000409-3"/>
    </source>
</evidence>
<dbReference type="InterPro" id="IPR016221">
    <property type="entry name" value="Bifunct_regulatory_prot_Ada"/>
</dbReference>
<proteinExistence type="inferred from homology"/>
<dbReference type="InterPro" id="IPR036217">
    <property type="entry name" value="MethylDNA_cys_MeTrfase_DNAb"/>
</dbReference>
<dbReference type="GO" id="GO:0003700">
    <property type="term" value="F:DNA-binding transcription factor activity"/>
    <property type="evidence" value="ECO:0007669"/>
    <property type="project" value="InterPro"/>
</dbReference>
<dbReference type="InterPro" id="IPR035451">
    <property type="entry name" value="Ada-like_dom_sf"/>
</dbReference>
<keyword evidence="4 15" id="KW-0489">Methyltransferase</keyword>
<keyword evidence="5" id="KW-0808">Transferase</keyword>
<dbReference type="Gene3D" id="3.30.160.70">
    <property type="entry name" value="Methylated DNA-protein cysteine methyltransferase domain"/>
    <property type="match status" value="1"/>
</dbReference>
<dbReference type="SUPFAM" id="SSF53155">
    <property type="entry name" value="Methylated DNA-protein cysteine methyltransferase domain"/>
    <property type="match status" value="1"/>
</dbReference>
<dbReference type="Pfam" id="PF02805">
    <property type="entry name" value="Ada_Zn_binding"/>
    <property type="match status" value="1"/>
</dbReference>
<evidence type="ECO:0000256" key="10">
    <source>
        <dbReference type="ARBA" id="ARBA00023204"/>
    </source>
</evidence>
<evidence type="ECO:0000256" key="2">
    <source>
        <dbReference type="ARBA" id="ARBA00008711"/>
    </source>
</evidence>
<feature type="active site" description="Nucleophile; methyl group acceptor from either O6-methylguanine or O4-methylthymine" evidence="12">
    <location>
        <position position="316"/>
    </location>
</feature>
<dbReference type="InterPro" id="IPR036388">
    <property type="entry name" value="WH-like_DNA-bd_sf"/>
</dbReference>
<dbReference type="Gene3D" id="1.10.10.10">
    <property type="entry name" value="Winged helix-like DNA-binding domain superfamily/Winged helix DNA-binding domain"/>
    <property type="match status" value="1"/>
</dbReference>
<evidence type="ECO:0000256" key="4">
    <source>
        <dbReference type="ARBA" id="ARBA00022603"/>
    </source>
</evidence>
<reference evidence="15" key="1">
    <citation type="submission" date="2020-07" db="EMBL/GenBank/DDBJ databases">
        <title>Huge and variable diversity of episymbiotic CPR bacteria and DPANN archaea in groundwater ecosystems.</title>
        <authorList>
            <person name="He C.Y."/>
            <person name="Keren R."/>
            <person name="Whittaker M."/>
            <person name="Farag I.F."/>
            <person name="Doudna J."/>
            <person name="Cate J.H.D."/>
            <person name="Banfield J.F."/>
        </authorList>
    </citation>
    <scope>NUCLEOTIDE SEQUENCE</scope>
    <source>
        <strain evidence="15">NC_groundwater_763_Ag_S-0.2um_68_21</strain>
    </source>
</reference>
<dbReference type="PIRSF" id="PIRSF000409">
    <property type="entry name" value="Ada"/>
    <property type="match status" value="1"/>
</dbReference>
<dbReference type="InterPro" id="IPR009057">
    <property type="entry name" value="Homeodomain-like_sf"/>
</dbReference>
<dbReference type="GO" id="GO:0006281">
    <property type="term" value="P:DNA repair"/>
    <property type="evidence" value="ECO:0007669"/>
    <property type="project" value="UniProtKB-KW"/>
</dbReference>
<keyword evidence="8" id="KW-0010">Activator</keyword>
<evidence type="ECO:0000256" key="11">
    <source>
        <dbReference type="ARBA" id="ARBA00049348"/>
    </source>
</evidence>
<keyword evidence="9" id="KW-0804">Transcription</keyword>
<dbReference type="InterPro" id="IPR018060">
    <property type="entry name" value="HTH_AraC"/>
</dbReference>
<dbReference type="InterPro" id="IPR008332">
    <property type="entry name" value="MethylG_MeTrfase_N"/>
</dbReference>
<evidence type="ECO:0000256" key="12">
    <source>
        <dbReference type="PIRSR" id="PIRSR000409-1"/>
    </source>
</evidence>
<dbReference type="Gene3D" id="1.10.10.60">
    <property type="entry name" value="Homeodomain-like"/>
    <property type="match status" value="1"/>
</dbReference>
<organism evidence="15 16">
    <name type="scientific">Tectimicrobiota bacterium</name>
    <dbReference type="NCBI Taxonomy" id="2528274"/>
    <lineage>
        <taxon>Bacteria</taxon>
        <taxon>Pseudomonadati</taxon>
        <taxon>Nitrospinota/Tectimicrobiota group</taxon>
        <taxon>Candidatus Tectimicrobiota</taxon>
    </lineage>
</organism>
<name>A0A932HY30_UNCTE</name>
<dbReference type="GO" id="GO:0003908">
    <property type="term" value="F:methylated-DNA-[protein]-cysteine S-methyltransferase activity"/>
    <property type="evidence" value="ECO:0007669"/>
    <property type="project" value="UniProtKB-EC"/>
</dbReference>
<keyword evidence="10" id="KW-0234">DNA repair</keyword>
<dbReference type="CDD" id="cd06445">
    <property type="entry name" value="ATase"/>
    <property type="match status" value="1"/>
</dbReference>
<dbReference type="Pfam" id="PF02870">
    <property type="entry name" value="Methyltransf_1N"/>
    <property type="match status" value="1"/>
</dbReference>
<dbReference type="GO" id="GO:0043565">
    <property type="term" value="F:sequence-specific DNA binding"/>
    <property type="evidence" value="ECO:0007669"/>
    <property type="project" value="InterPro"/>
</dbReference>
<keyword evidence="13" id="KW-0479">Metal-binding</keyword>
<comment type="catalytic activity">
    <reaction evidence="11">
        <text>a 6-O-methyl-2'-deoxyguanosine in DNA + L-cysteinyl-[protein] = S-methyl-L-cysteinyl-[protein] + a 2'-deoxyguanosine in DNA</text>
        <dbReference type="Rhea" id="RHEA:24000"/>
        <dbReference type="Rhea" id="RHEA-COMP:10131"/>
        <dbReference type="Rhea" id="RHEA-COMP:10132"/>
        <dbReference type="Rhea" id="RHEA-COMP:11367"/>
        <dbReference type="Rhea" id="RHEA-COMP:11368"/>
        <dbReference type="ChEBI" id="CHEBI:29950"/>
        <dbReference type="ChEBI" id="CHEBI:82612"/>
        <dbReference type="ChEBI" id="CHEBI:85445"/>
        <dbReference type="ChEBI" id="CHEBI:85448"/>
        <dbReference type="EC" id="2.1.1.63"/>
    </reaction>
</comment>
<keyword evidence="6" id="KW-0227">DNA damage</keyword>
<dbReference type="Proteomes" id="UP000782312">
    <property type="component" value="Unassembled WGS sequence"/>
</dbReference>
<evidence type="ECO:0000256" key="9">
    <source>
        <dbReference type="ARBA" id="ARBA00023163"/>
    </source>
</evidence>
<comment type="cofactor">
    <cofactor evidence="13">
        <name>Zn(2+)</name>
        <dbReference type="ChEBI" id="CHEBI:29105"/>
    </cofactor>
    <text evidence="13">Binds 1 zinc ion per subunit.</text>
</comment>
<keyword evidence="15" id="KW-0238">DNA-binding</keyword>
<dbReference type="SUPFAM" id="SSF57884">
    <property type="entry name" value="Ada DNA repair protein, N-terminal domain (N-Ada 10)"/>
    <property type="match status" value="1"/>
</dbReference>
<dbReference type="InterPro" id="IPR014048">
    <property type="entry name" value="MethylDNA_cys_MeTrfase_DNA-bd"/>
</dbReference>
<feature type="binding site" evidence="13">
    <location>
        <position position="66"/>
    </location>
    <ligand>
        <name>Zn(2+)</name>
        <dbReference type="ChEBI" id="CHEBI:29105"/>
    </ligand>
</feature>
<evidence type="ECO:0000259" key="14">
    <source>
        <dbReference type="PROSITE" id="PS01124"/>
    </source>
</evidence>
<evidence type="ECO:0000313" key="16">
    <source>
        <dbReference type="Proteomes" id="UP000782312"/>
    </source>
</evidence>
<dbReference type="PROSITE" id="PS01124">
    <property type="entry name" value="HTH_ARAC_FAMILY_2"/>
    <property type="match status" value="1"/>
</dbReference>
<evidence type="ECO:0000313" key="15">
    <source>
        <dbReference type="EMBL" id="MBI3127387.1"/>
    </source>
</evidence>
<dbReference type="GO" id="GO:0008270">
    <property type="term" value="F:zinc ion binding"/>
    <property type="evidence" value="ECO:0007669"/>
    <property type="project" value="InterPro"/>
</dbReference>
<dbReference type="NCBIfam" id="TIGR00589">
    <property type="entry name" value="ogt"/>
    <property type="match status" value="1"/>
</dbReference>
<comment type="similarity">
    <text evidence="2">Belongs to the MGMT family.</text>
</comment>
<feature type="binding site" evidence="13">
    <location>
        <position position="36"/>
    </location>
    <ligand>
        <name>Zn(2+)</name>
        <dbReference type="ChEBI" id="CHEBI:29105"/>
    </ligand>
</feature>
<evidence type="ECO:0000256" key="1">
    <source>
        <dbReference type="ARBA" id="ARBA00001286"/>
    </source>
</evidence>
<sequence>MNDKELWKAVAGRDARFDGRFVYAVRSTGVYCRPSCPSRRPGREQVRFFPLPELAEAEGFRPCRRCRPREAGWAPGLDRVRRAVRLIEENDGEALPLAALAARAGASPFHLQREFKRAVGVTPRQYADALRLGRLKGSLRAGAAIAPSLYEAGYGSASRLYEKAGALLGMTPGRYRRGGTGLAIRYATAPCPLGRVLVAATERGVCAVQLGDTEAFLEEEIRREFPRAGLSRDDRGLGGALRAVLGLMDGKAPAAALPLDVRATAFQRRVWEHLQEIPPGETRSYAGIARALGMKNGARAVGSACARNPVCLLVPCHRAVRSDGALAGYRWGLDRKERLLAAEHKGRKKKTAAKR</sequence>
<evidence type="ECO:0000256" key="3">
    <source>
        <dbReference type="ARBA" id="ARBA00011918"/>
    </source>
</evidence>
<dbReference type="PANTHER" id="PTHR10815:SF14">
    <property type="entry name" value="BIFUNCTIONAL TRANSCRIPTIONAL ACTIVATOR_DNA REPAIR ENZYME ADA"/>
    <property type="match status" value="1"/>
</dbReference>
<evidence type="ECO:0000256" key="6">
    <source>
        <dbReference type="ARBA" id="ARBA00022763"/>
    </source>
</evidence>
<accession>A0A932HY30</accession>
<dbReference type="AlphaFoldDB" id="A0A932HY30"/>
<evidence type="ECO:0000256" key="7">
    <source>
        <dbReference type="ARBA" id="ARBA00023015"/>
    </source>
</evidence>
<feature type="binding site" evidence="13">
    <location>
        <position position="63"/>
    </location>
    <ligand>
        <name>Zn(2+)</name>
        <dbReference type="ChEBI" id="CHEBI:29105"/>
    </ligand>
</feature>
<feature type="active site" description="Nucleophile; methyl group acceptor from methylphosphotriester" evidence="12">
    <location>
        <position position="32"/>
    </location>
</feature>
<dbReference type="InterPro" id="IPR004026">
    <property type="entry name" value="Ada_DNA_repair_Zn-bd"/>
</dbReference>